<dbReference type="GO" id="GO:0032259">
    <property type="term" value="P:methylation"/>
    <property type="evidence" value="ECO:0007669"/>
    <property type="project" value="UniProtKB-KW"/>
</dbReference>
<organism evidence="2 3">
    <name type="scientific">Pseudoxanthomonas gei</name>
    <dbReference type="NCBI Taxonomy" id="1383030"/>
    <lineage>
        <taxon>Bacteria</taxon>
        <taxon>Pseudomonadati</taxon>
        <taxon>Pseudomonadota</taxon>
        <taxon>Gammaproteobacteria</taxon>
        <taxon>Lysobacterales</taxon>
        <taxon>Lysobacteraceae</taxon>
        <taxon>Pseudoxanthomonas</taxon>
    </lineage>
</organism>
<keyword evidence="3" id="KW-1185">Reference proteome</keyword>
<sequence length="327" mass="35667">MNNSVEIARQRAWSTYWSAGALHSCADSFERNYSGVIGEFWRSRFQSLPRECRVLDLATGNGALPLLLWELTHGQNDVRIDAVDFAQVAPSWYQPTLHPAIAFHPGVAMEQLPFADSTFDFVVSQFGLEYARWPQALHEISRVSKPGAGAAFVMHHPDSVIVRVGREELRHLALLLSTEGLLDSARLVMPWIAHARAGRIDLAQGDEAARSKQAYNRAAGHISGLIDASPAPDLLIEMRASVHSLLAGIGAGGAGPQLAQLEELRQGLCAAELRAAELVEHAVDSQRLKELMEVFQVARPDHSIACEPIAQAEGTLGWAVSLQPLNP</sequence>
<evidence type="ECO:0000313" key="3">
    <source>
        <dbReference type="Proteomes" id="UP001429354"/>
    </source>
</evidence>
<dbReference type="SUPFAM" id="SSF53335">
    <property type="entry name" value="S-adenosyl-L-methionine-dependent methyltransferases"/>
    <property type="match status" value="1"/>
</dbReference>
<dbReference type="EMBL" id="QOVG01000003">
    <property type="protein sequence ID" value="NDK38237.1"/>
    <property type="molecule type" value="Genomic_DNA"/>
</dbReference>
<dbReference type="PANTHER" id="PTHR43591">
    <property type="entry name" value="METHYLTRANSFERASE"/>
    <property type="match status" value="1"/>
</dbReference>
<evidence type="ECO:0000259" key="1">
    <source>
        <dbReference type="Pfam" id="PF13649"/>
    </source>
</evidence>
<protein>
    <submittedName>
        <fullName evidence="2">Class I SAM-dependent methyltransferase</fullName>
    </submittedName>
</protein>
<comment type="caution">
    <text evidence="2">The sequence shown here is derived from an EMBL/GenBank/DDBJ whole genome shotgun (WGS) entry which is preliminary data.</text>
</comment>
<accession>A0ABX0A9N3</accession>
<dbReference type="RefSeq" id="WP_162348812.1">
    <property type="nucleotide sequence ID" value="NZ_QOVG01000003.1"/>
</dbReference>
<keyword evidence="2" id="KW-0808">Transferase</keyword>
<evidence type="ECO:0000313" key="2">
    <source>
        <dbReference type="EMBL" id="NDK38237.1"/>
    </source>
</evidence>
<dbReference type="Gene3D" id="3.40.50.150">
    <property type="entry name" value="Vaccinia Virus protein VP39"/>
    <property type="match status" value="1"/>
</dbReference>
<dbReference type="Proteomes" id="UP001429354">
    <property type="component" value="Unassembled WGS sequence"/>
</dbReference>
<dbReference type="InterPro" id="IPR041698">
    <property type="entry name" value="Methyltransf_25"/>
</dbReference>
<keyword evidence="2" id="KW-0489">Methyltransferase</keyword>
<proteinExistence type="predicted"/>
<dbReference type="Pfam" id="PF13649">
    <property type="entry name" value="Methyltransf_25"/>
    <property type="match status" value="1"/>
</dbReference>
<dbReference type="InterPro" id="IPR029063">
    <property type="entry name" value="SAM-dependent_MTases_sf"/>
</dbReference>
<dbReference type="CDD" id="cd02440">
    <property type="entry name" value="AdoMet_MTases"/>
    <property type="match status" value="1"/>
</dbReference>
<dbReference type="GO" id="GO:0008168">
    <property type="term" value="F:methyltransferase activity"/>
    <property type="evidence" value="ECO:0007669"/>
    <property type="project" value="UniProtKB-KW"/>
</dbReference>
<name>A0ABX0A9N3_9GAMM</name>
<gene>
    <name evidence="2" type="ORF">DT603_05205</name>
</gene>
<dbReference type="PANTHER" id="PTHR43591:SF24">
    <property type="entry name" value="2-METHOXY-6-POLYPRENYL-1,4-BENZOQUINOL METHYLASE, MITOCHONDRIAL"/>
    <property type="match status" value="1"/>
</dbReference>
<feature type="domain" description="Methyltransferase" evidence="1">
    <location>
        <begin position="54"/>
        <end position="147"/>
    </location>
</feature>
<reference evidence="2 3" key="1">
    <citation type="submission" date="2018-07" db="EMBL/GenBank/DDBJ databases">
        <title>Whole genome Sequencing of Pseudoxanthomonas gei KCTC 32298 (T).</title>
        <authorList>
            <person name="Kumar S."/>
            <person name="Bansal K."/>
            <person name="Kaur A."/>
            <person name="Patil P."/>
            <person name="Sharma S."/>
            <person name="Patil P.B."/>
        </authorList>
    </citation>
    <scope>NUCLEOTIDE SEQUENCE [LARGE SCALE GENOMIC DNA]</scope>
    <source>
        <strain evidence="2 3">KCTC 32298</strain>
    </source>
</reference>